<reference evidence="3 4" key="1">
    <citation type="submission" date="2018-12" db="EMBL/GenBank/DDBJ databases">
        <title>Draft genome sequence of Xylaria grammica IHI A82.</title>
        <authorList>
            <person name="Buettner E."/>
            <person name="Kellner H."/>
        </authorList>
    </citation>
    <scope>NUCLEOTIDE SEQUENCE [LARGE SCALE GENOMIC DNA]</scope>
    <source>
        <strain evidence="3 4">IHI A82</strain>
    </source>
</reference>
<evidence type="ECO:0000256" key="2">
    <source>
        <dbReference type="SAM" id="Phobius"/>
    </source>
</evidence>
<comment type="caution">
    <text evidence="3">The sequence shown here is derived from an EMBL/GenBank/DDBJ whole genome shotgun (WGS) entry which is preliminary data.</text>
</comment>
<gene>
    <name evidence="3" type="ORF">EKO27_g8171</name>
</gene>
<proteinExistence type="predicted"/>
<feature type="transmembrane region" description="Helical" evidence="2">
    <location>
        <begin position="66"/>
        <end position="84"/>
    </location>
</feature>
<dbReference type="PANTHER" id="PTHR37544:SF1">
    <property type="entry name" value="PHOSPHORIBOSYLAMINOIMIDAZOLE-SUCCINOCARBOXAMIDE SYNTHASE"/>
    <property type="match status" value="1"/>
</dbReference>
<keyword evidence="2" id="KW-0472">Membrane</keyword>
<dbReference type="STRING" id="363999.A0A439CY47"/>
<sequence>MDSSVGGSTSHGFPRENSDMALPQNTATDSQESELGLNYNLKKSTATPKPVSKGPWNPAYLRRRTLVIFPVLFLSFIVTIQVLVRVSQNNDGLATSSRNLHYLWTFGPMTALTLVAAFWARVEFQLKSIAPWVHMVDGQSFEKTLFLDYLSMLQPIGIVKAIKNRDWAVASASLCSLVLRVAVILSTALIVLMPTAIHDTPLPVTILSRFVDNTTELEGIATRIGSSPYYSMLGLIERNMSFPDGTSNIYAFQQFVSTEVPDAHLSITVEGFTSYLTCQPSFLNTSYKNCDPLDTSNLCWALETQKCQYPISHPIPEQGRDGSIPSYYGTISLSGCNGSTRSDDVILYMLFGGVGLSKKQPGTISNGFSQSAQIICKASYSIDTVDVLSNHTAVIDLSKSKVGSSRQIGNLTEGKMLELFIRSFGTDVSSPTDVITDLEDTERPGTVQLASLFENVVAFSAADDPTVANLFNDSFLEKILHRYYQQNAVFIAKSVFSTPTLVNTTGRIDLKQERLIVSAATGHALTAILSVALVLSIAIVLIKSGSSNLPKSPTSVIRMAQLLANSKELLGLLSGAGPASLTTLKNRLRDFRCQSTTQNHNYGPETTFSSFKISVEPSEPIDELHYLDAPTNSMKASLVLNPITLTSAQVIIIGVVVALEVILQISGSNHDFVDVSDQQYLHLTWTVLPALLMSLISMYFAAIDSEIRSLTPFFKLSKGSSLSQMVKLDLLDGSTPRLLWREYRTESLAALATTLCVLTSSLFTIFVGSLYNVAIYQTSPQSPQHSYFKITFHTLLLLMKTLAFPVFSIADTPHDFRILASDAVNTTVPALRSKMSCTRYSSSEIQMEVLSALTPGIPANHQHNRDILAINLDGEQHQSLTIPNGLSHNVEIPLDQGPDSDFIFGVGEGCLDDDGIVWCSSDFIYVWGHKTSSTNQSGNHVAALTCKESIEAVDALTTFFGPELRIDPSFPPRPINDSARMSTVQVGESMTWDSGKWFSPYQYLARGVKAPGSDLWPFFDLLTTSRYGVSFADLDDPEKDEDVARAIVFQHGIIRAQVLNEAFRGPANLTNATLVNPPANPETANDAKVYDGTVSSVVGRRRLAQDPATTRVLEALLIAVLLLSLAGRLLMPNTKLLPRNATSIANVAALVGDGNLLSILPENAQLLSDEEIVAAGRGRYILRLGWWTSGEEDGSRQRFGIFAVKTSQESVFD</sequence>
<feature type="transmembrane region" description="Helical" evidence="2">
    <location>
        <begin position="1112"/>
        <end position="1131"/>
    </location>
</feature>
<dbReference type="Proteomes" id="UP000286045">
    <property type="component" value="Unassembled WGS sequence"/>
</dbReference>
<feature type="transmembrane region" description="Helical" evidence="2">
    <location>
        <begin position="683"/>
        <end position="702"/>
    </location>
</feature>
<dbReference type="AlphaFoldDB" id="A0A439CY47"/>
<organism evidence="3 4">
    <name type="scientific">Xylaria grammica</name>
    <dbReference type="NCBI Taxonomy" id="363999"/>
    <lineage>
        <taxon>Eukaryota</taxon>
        <taxon>Fungi</taxon>
        <taxon>Dikarya</taxon>
        <taxon>Ascomycota</taxon>
        <taxon>Pezizomycotina</taxon>
        <taxon>Sordariomycetes</taxon>
        <taxon>Xylariomycetidae</taxon>
        <taxon>Xylariales</taxon>
        <taxon>Xylariaceae</taxon>
        <taxon>Xylaria</taxon>
    </lineage>
</organism>
<dbReference type="EMBL" id="RYZI01000296">
    <property type="protein sequence ID" value="RWA06931.1"/>
    <property type="molecule type" value="Genomic_DNA"/>
</dbReference>
<feature type="transmembrane region" description="Helical" evidence="2">
    <location>
        <begin position="167"/>
        <end position="193"/>
    </location>
</feature>
<evidence type="ECO:0000313" key="3">
    <source>
        <dbReference type="EMBL" id="RWA06931.1"/>
    </source>
</evidence>
<evidence type="ECO:0000313" key="4">
    <source>
        <dbReference type="Proteomes" id="UP000286045"/>
    </source>
</evidence>
<feature type="compositionally biased region" description="Polar residues" evidence="1">
    <location>
        <begin position="1"/>
        <end position="11"/>
    </location>
</feature>
<feature type="transmembrane region" description="Helical" evidence="2">
    <location>
        <begin position="748"/>
        <end position="770"/>
    </location>
</feature>
<protein>
    <submittedName>
        <fullName evidence="3">Uncharacterized protein</fullName>
    </submittedName>
</protein>
<name>A0A439CY47_9PEZI</name>
<feature type="transmembrane region" description="Helical" evidence="2">
    <location>
        <begin position="790"/>
        <end position="810"/>
    </location>
</feature>
<keyword evidence="2" id="KW-0812">Transmembrane</keyword>
<dbReference type="InterPro" id="IPR021840">
    <property type="entry name" value="DUF3433"/>
</dbReference>
<evidence type="ECO:0000256" key="1">
    <source>
        <dbReference type="SAM" id="MobiDB-lite"/>
    </source>
</evidence>
<feature type="transmembrane region" description="Helical" evidence="2">
    <location>
        <begin position="104"/>
        <end position="122"/>
    </location>
</feature>
<feature type="transmembrane region" description="Helical" evidence="2">
    <location>
        <begin position="643"/>
        <end position="663"/>
    </location>
</feature>
<accession>A0A439CY47</accession>
<feature type="transmembrane region" description="Helical" evidence="2">
    <location>
        <begin position="515"/>
        <end position="542"/>
    </location>
</feature>
<keyword evidence="4" id="KW-1185">Reference proteome</keyword>
<keyword evidence="2" id="KW-1133">Transmembrane helix</keyword>
<dbReference type="Pfam" id="PF11915">
    <property type="entry name" value="DUF3433"/>
    <property type="match status" value="2"/>
</dbReference>
<dbReference type="PANTHER" id="PTHR37544">
    <property type="entry name" value="SPRAY-RELATED"/>
    <property type="match status" value="1"/>
</dbReference>
<feature type="region of interest" description="Disordered" evidence="1">
    <location>
        <begin position="1"/>
        <end position="33"/>
    </location>
</feature>